<evidence type="ECO:0008006" key="4">
    <source>
        <dbReference type="Google" id="ProtNLM"/>
    </source>
</evidence>
<gene>
    <name evidence="2" type="ORF">Q766_03460</name>
</gene>
<organism evidence="2 3">
    <name type="scientific">Flavobacterium subsaxonicum WB 4.1-42 = DSM 21790</name>
    <dbReference type="NCBI Taxonomy" id="1121898"/>
    <lineage>
        <taxon>Bacteria</taxon>
        <taxon>Pseudomonadati</taxon>
        <taxon>Bacteroidota</taxon>
        <taxon>Flavobacteriia</taxon>
        <taxon>Flavobacteriales</taxon>
        <taxon>Flavobacteriaceae</taxon>
        <taxon>Flavobacterium</taxon>
    </lineage>
</organism>
<protein>
    <recommendedName>
        <fullName evidence="4">DUF5362 domain-containing protein</fullName>
    </recommendedName>
</protein>
<sequence length="161" mass="17181">MENNAPYQDTKSAFDTFELQLTPQAQAFLKETAKWATFLAIVGFLCVAFGIMLGIFYVAMASTIFAGPGMPTQMQYVGPALGAVFIIGSLITIFPIIYLLQFASKTKAALSENNTEKLTGALSSLKSHYKFVGIFTIIVIALYIFAIIAAVVAGAAAASSM</sequence>
<dbReference type="InterPro" id="IPR035287">
    <property type="entry name" value="DUF5362"/>
</dbReference>
<keyword evidence="3" id="KW-1185">Reference proteome</keyword>
<dbReference type="RefSeq" id="WP_035739047.1">
    <property type="nucleotide sequence ID" value="NZ_JRLY01000001.1"/>
</dbReference>
<keyword evidence="1" id="KW-1133">Transmembrane helix</keyword>
<evidence type="ECO:0000313" key="3">
    <source>
        <dbReference type="Proteomes" id="UP000030111"/>
    </source>
</evidence>
<feature type="transmembrane region" description="Helical" evidence="1">
    <location>
        <begin position="35"/>
        <end position="60"/>
    </location>
</feature>
<dbReference type="Proteomes" id="UP000030111">
    <property type="component" value="Unassembled WGS sequence"/>
</dbReference>
<name>A0A0A2N434_9FLAO</name>
<proteinExistence type="predicted"/>
<dbReference type="AlphaFoldDB" id="A0A0A2N434"/>
<accession>A0A0A2N434</accession>
<keyword evidence="1" id="KW-0472">Membrane</keyword>
<dbReference type="EMBL" id="JRLY01000001">
    <property type="protein sequence ID" value="KGO95165.1"/>
    <property type="molecule type" value="Genomic_DNA"/>
</dbReference>
<feature type="transmembrane region" description="Helical" evidence="1">
    <location>
        <begin position="131"/>
        <end position="158"/>
    </location>
</feature>
<reference evidence="2 3" key="1">
    <citation type="submission" date="2013-09" db="EMBL/GenBank/DDBJ databases">
        <authorList>
            <person name="Zeng Z."/>
            <person name="Chen C."/>
        </authorList>
    </citation>
    <scope>NUCLEOTIDE SEQUENCE [LARGE SCALE GENOMIC DNA]</scope>
    <source>
        <strain evidence="2 3">WB 4.1-42</strain>
    </source>
</reference>
<dbReference type="eggNOG" id="ENOG50331AC">
    <property type="taxonomic scope" value="Bacteria"/>
</dbReference>
<comment type="caution">
    <text evidence="2">The sequence shown here is derived from an EMBL/GenBank/DDBJ whole genome shotgun (WGS) entry which is preliminary data.</text>
</comment>
<dbReference type="Pfam" id="PF17319">
    <property type="entry name" value="DUF5362"/>
    <property type="match status" value="1"/>
</dbReference>
<dbReference type="OrthoDB" id="1121797at2"/>
<evidence type="ECO:0000256" key="1">
    <source>
        <dbReference type="SAM" id="Phobius"/>
    </source>
</evidence>
<feature type="transmembrane region" description="Helical" evidence="1">
    <location>
        <begin position="80"/>
        <end position="100"/>
    </location>
</feature>
<evidence type="ECO:0000313" key="2">
    <source>
        <dbReference type="EMBL" id="KGO95165.1"/>
    </source>
</evidence>
<keyword evidence="1" id="KW-0812">Transmembrane</keyword>
<dbReference type="STRING" id="1121898.GCA_000422725_01161"/>